<dbReference type="GO" id="GO:0003700">
    <property type="term" value="F:DNA-binding transcription factor activity"/>
    <property type="evidence" value="ECO:0007669"/>
    <property type="project" value="UniProtKB-UniRule"/>
</dbReference>
<dbReference type="EMBL" id="BMHA01000008">
    <property type="protein sequence ID" value="GGI07506.1"/>
    <property type="molecule type" value="Genomic_DNA"/>
</dbReference>
<evidence type="ECO:0000256" key="2">
    <source>
        <dbReference type="ARBA" id="ARBA00008316"/>
    </source>
</evidence>
<evidence type="ECO:0000256" key="5">
    <source>
        <dbReference type="ARBA" id="ARBA00023015"/>
    </source>
</evidence>
<keyword evidence="12" id="KW-1185">Reference proteome</keyword>
<dbReference type="Pfam" id="PF01316">
    <property type="entry name" value="Arg_repressor"/>
    <property type="match status" value="1"/>
</dbReference>
<dbReference type="SUPFAM" id="SSF55252">
    <property type="entry name" value="C-terminal domain of arginine repressor"/>
    <property type="match status" value="1"/>
</dbReference>
<evidence type="ECO:0000256" key="3">
    <source>
        <dbReference type="ARBA" id="ARBA00022490"/>
    </source>
</evidence>
<accession>A0A8J3AG70</accession>
<evidence type="ECO:0000256" key="4">
    <source>
        <dbReference type="ARBA" id="ARBA00022491"/>
    </source>
</evidence>
<gene>
    <name evidence="8 11" type="primary">argR</name>
    <name evidence="11" type="ORF">GCM10011354_24440</name>
</gene>
<dbReference type="AlphaFoldDB" id="A0A8J3AG70"/>
<dbReference type="GO" id="GO:1900079">
    <property type="term" value="P:regulation of arginine biosynthetic process"/>
    <property type="evidence" value="ECO:0007669"/>
    <property type="project" value="UniProtKB-UniRule"/>
</dbReference>
<dbReference type="Proteomes" id="UP000650511">
    <property type="component" value="Unassembled WGS sequence"/>
</dbReference>
<dbReference type="UniPathway" id="UPA00068"/>
<evidence type="ECO:0000256" key="1">
    <source>
        <dbReference type="ARBA" id="ARBA00004496"/>
    </source>
</evidence>
<comment type="subcellular location">
    <subcellularLocation>
        <location evidence="1 8">Cytoplasm</location>
    </subcellularLocation>
</comment>
<comment type="function">
    <text evidence="8">Regulates arginine biosynthesis genes.</text>
</comment>
<dbReference type="InterPro" id="IPR020900">
    <property type="entry name" value="Arg_repress_DNA-bd"/>
</dbReference>
<dbReference type="PANTHER" id="PTHR34471">
    <property type="entry name" value="ARGININE REPRESSOR"/>
    <property type="match status" value="1"/>
</dbReference>
<keyword evidence="3 8" id="KW-0963">Cytoplasm</keyword>
<evidence type="ECO:0000313" key="12">
    <source>
        <dbReference type="Proteomes" id="UP000650511"/>
    </source>
</evidence>
<dbReference type="GO" id="GO:0034618">
    <property type="term" value="F:arginine binding"/>
    <property type="evidence" value="ECO:0007669"/>
    <property type="project" value="InterPro"/>
</dbReference>
<dbReference type="Gene3D" id="3.30.1360.40">
    <property type="match status" value="1"/>
</dbReference>
<keyword evidence="5 8" id="KW-0805">Transcription regulation</keyword>
<evidence type="ECO:0000256" key="8">
    <source>
        <dbReference type="HAMAP-Rule" id="MF_00173"/>
    </source>
</evidence>
<dbReference type="GO" id="GO:0051259">
    <property type="term" value="P:protein complex oligomerization"/>
    <property type="evidence" value="ECO:0007669"/>
    <property type="project" value="InterPro"/>
</dbReference>
<keyword evidence="6 8" id="KW-0238">DNA-binding</keyword>
<evidence type="ECO:0000259" key="9">
    <source>
        <dbReference type="Pfam" id="PF01316"/>
    </source>
</evidence>
<feature type="domain" description="Arginine repressor C-terminal" evidence="10">
    <location>
        <begin position="82"/>
        <end position="148"/>
    </location>
</feature>
<dbReference type="RefSeq" id="WP_130649855.1">
    <property type="nucleotide sequence ID" value="NZ_BMHA01000008.1"/>
</dbReference>
<comment type="similarity">
    <text evidence="2 8">Belongs to the ArgR family.</text>
</comment>
<evidence type="ECO:0000256" key="7">
    <source>
        <dbReference type="ARBA" id="ARBA00023163"/>
    </source>
</evidence>
<dbReference type="HAMAP" id="MF_00173">
    <property type="entry name" value="Arg_repressor"/>
    <property type="match status" value="1"/>
</dbReference>
<evidence type="ECO:0000313" key="11">
    <source>
        <dbReference type="EMBL" id="GGI07506.1"/>
    </source>
</evidence>
<keyword evidence="8" id="KW-0028">Amino-acid biosynthesis</keyword>
<feature type="domain" description="Arginine repressor DNA-binding" evidence="9">
    <location>
        <begin position="3"/>
        <end position="66"/>
    </location>
</feature>
<sequence length="162" mass="16864">MADKRRRQQLLRELITSTDLGSQAEVRAALADRGLDAHQATVSRDLDELGAIKVRGADGALVYRLAVDPGPGSARGRLDETLRQFVVSVASSGNLAVLRTPPACAHPVASAIDLAELDGVLATVSGDDTVLVVAAETLPGTELAAQLRRRAGLTPTGEHSPA</sequence>
<keyword evidence="4 8" id="KW-0678">Repressor</keyword>
<reference evidence="11" key="1">
    <citation type="journal article" date="2014" name="Int. J. Syst. Evol. Microbiol.">
        <title>Complete genome sequence of Corynebacterium casei LMG S-19264T (=DSM 44701T), isolated from a smear-ripened cheese.</title>
        <authorList>
            <consortium name="US DOE Joint Genome Institute (JGI-PGF)"/>
            <person name="Walter F."/>
            <person name="Albersmeier A."/>
            <person name="Kalinowski J."/>
            <person name="Ruckert C."/>
        </authorList>
    </citation>
    <scope>NUCLEOTIDE SEQUENCE</scope>
    <source>
        <strain evidence="11">CGMCC 1.14988</strain>
    </source>
</reference>
<reference evidence="11" key="2">
    <citation type="submission" date="2020-09" db="EMBL/GenBank/DDBJ databases">
        <authorList>
            <person name="Sun Q."/>
            <person name="Zhou Y."/>
        </authorList>
    </citation>
    <scope>NUCLEOTIDE SEQUENCE</scope>
    <source>
        <strain evidence="11">CGMCC 1.14988</strain>
    </source>
</reference>
<dbReference type="GO" id="GO:0006526">
    <property type="term" value="P:L-arginine biosynthetic process"/>
    <property type="evidence" value="ECO:0007669"/>
    <property type="project" value="UniProtKB-UniPathway"/>
</dbReference>
<dbReference type="InterPro" id="IPR036390">
    <property type="entry name" value="WH_DNA-bd_sf"/>
</dbReference>
<dbReference type="GO" id="GO:0003677">
    <property type="term" value="F:DNA binding"/>
    <property type="evidence" value="ECO:0007669"/>
    <property type="project" value="UniProtKB-KW"/>
</dbReference>
<dbReference type="InterPro" id="IPR020899">
    <property type="entry name" value="Arg_repress_C"/>
</dbReference>
<evidence type="ECO:0000256" key="6">
    <source>
        <dbReference type="ARBA" id="ARBA00023125"/>
    </source>
</evidence>
<dbReference type="SUPFAM" id="SSF46785">
    <property type="entry name" value="Winged helix' DNA-binding domain"/>
    <property type="match status" value="1"/>
</dbReference>
<comment type="pathway">
    <text evidence="8">Amino-acid biosynthesis; L-arginine biosynthesis [regulation].</text>
</comment>
<dbReference type="PANTHER" id="PTHR34471:SF1">
    <property type="entry name" value="ARGININE REPRESSOR"/>
    <property type="match status" value="1"/>
</dbReference>
<name>A0A8J3AG70_9ACTN</name>
<dbReference type="InterPro" id="IPR036388">
    <property type="entry name" value="WH-like_DNA-bd_sf"/>
</dbReference>
<dbReference type="PRINTS" id="PR01467">
    <property type="entry name" value="ARGREPRESSOR"/>
</dbReference>
<evidence type="ECO:0000259" key="10">
    <source>
        <dbReference type="Pfam" id="PF02863"/>
    </source>
</evidence>
<dbReference type="Gene3D" id="1.10.10.10">
    <property type="entry name" value="Winged helix-like DNA-binding domain superfamily/Winged helix DNA-binding domain"/>
    <property type="match status" value="1"/>
</dbReference>
<comment type="caution">
    <text evidence="11">The sequence shown here is derived from an EMBL/GenBank/DDBJ whole genome shotgun (WGS) entry which is preliminary data.</text>
</comment>
<keyword evidence="7 8" id="KW-0804">Transcription</keyword>
<dbReference type="OrthoDB" id="7060358at2"/>
<dbReference type="InterPro" id="IPR036251">
    <property type="entry name" value="Arg_repress_C_sf"/>
</dbReference>
<dbReference type="GO" id="GO:0005737">
    <property type="term" value="C:cytoplasm"/>
    <property type="evidence" value="ECO:0007669"/>
    <property type="project" value="UniProtKB-SubCell"/>
</dbReference>
<dbReference type="InterPro" id="IPR001669">
    <property type="entry name" value="Arg_repress"/>
</dbReference>
<proteinExistence type="inferred from homology"/>
<dbReference type="Pfam" id="PF02863">
    <property type="entry name" value="Arg_repressor_C"/>
    <property type="match status" value="1"/>
</dbReference>
<protein>
    <recommendedName>
        <fullName evidence="8">Arginine repressor</fullName>
    </recommendedName>
</protein>
<organism evidence="11 12">
    <name type="scientific">Egicoccus halophilus</name>
    <dbReference type="NCBI Taxonomy" id="1670830"/>
    <lineage>
        <taxon>Bacteria</taxon>
        <taxon>Bacillati</taxon>
        <taxon>Actinomycetota</taxon>
        <taxon>Nitriliruptoria</taxon>
        <taxon>Egicoccales</taxon>
        <taxon>Egicoccaceae</taxon>
        <taxon>Egicoccus</taxon>
    </lineage>
</organism>
<keyword evidence="8" id="KW-0055">Arginine biosynthesis</keyword>